<proteinExistence type="predicted"/>
<evidence type="ECO:0000313" key="2">
    <source>
        <dbReference type="EnsemblProtists" id="EKX31117"/>
    </source>
</evidence>
<sequence length="381" mass="42087">MDVPPRDRLLQALGLNDALRTKRDVAFEEFARFGGGSAQLDEETFAVAVEQEWGVSRKAARACFDLKNSLLGGARNLEKEDYAIIRLAVLDQDGMSVPRTEELRTDFLFNFYRANKSDVVSEAGIERFIQDLCRGRKHVLEIKKILGLDRTCVLSRDQFRQGLADSSLLNKALLSPHDLIHVKYPRSDVAGIDYRVVLQDTEVSARADGEFDRISNRISAAAVNHDFVLDAAMLPDPRCFSSQHGARVTMDEQQGSARAVALLAGSSGGEEGWLQSFGESEQAREGTEEYQLAALVVRQAMDLVKLVGEESDMLDQIFGDLHGQLRDLLLLFSRFCFPTQYGGDIETTGSSPSSSLATADALQAAYVFNGDFVDRGAHQLE</sequence>
<dbReference type="PaxDb" id="55529-EKX31117"/>
<name>L1I4U2_GUITC</name>
<reference evidence="3" key="2">
    <citation type="submission" date="2012-11" db="EMBL/GenBank/DDBJ databases">
        <authorList>
            <person name="Kuo A."/>
            <person name="Curtis B.A."/>
            <person name="Tanifuji G."/>
            <person name="Burki F."/>
            <person name="Gruber A."/>
            <person name="Irimia M."/>
            <person name="Maruyama S."/>
            <person name="Arias M.C."/>
            <person name="Ball S.G."/>
            <person name="Gile G.H."/>
            <person name="Hirakawa Y."/>
            <person name="Hopkins J.F."/>
            <person name="Rensing S.A."/>
            <person name="Schmutz J."/>
            <person name="Symeonidi A."/>
            <person name="Elias M."/>
            <person name="Eveleigh R.J."/>
            <person name="Herman E.K."/>
            <person name="Klute M.J."/>
            <person name="Nakayama T."/>
            <person name="Obornik M."/>
            <person name="Reyes-Prieto A."/>
            <person name="Armbrust E.V."/>
            <person name="Aves S.J."/>
            <person name="Beiko R.G."/>
            <person name="Coutinho P."/>
            <person name="Dacks J.B."/>
            <person name="Durnford D.G."/>
            <person name="Fast N.M."/>
            <person name="Green B.R."/>
            <person name="Grisdale C."/>
            <person name="Hempe F."/>
            <person name="Henrissat B."/>
            <person name="Hoppner M.P."/>
            <person name="Ishida K.-I."/>
            <person name="Kim E."/>
            <person name="Koreny L."/>
            <person name="Kroth P.G."/>
            <person name="Liu Y."/>
            <person name="Malik S.-B."/>
            <person name="Maier U.G."/>
            <person name="McRose D."/>
            <person name="Mock T."/>
            <person name="Neilson J.A."/>
            <person name="Onodera N.T."/>
            <person name="Poole A.M."/>
            <person name="Pritham E.J."/>
            <person name="Richards T.A."/>
            <person name="Rocap G."/>
            <person name="Roy S.W."/>
            <person name="Sarai C."/>
            <person name="Schaack S."/>
            <person name="Shirato S."/>
            <person name="Slamovits C.H."/>
            <person name="Spencer D.F."/>
            <person name="Suzuki S."/>
            <person name="Worden A.Z."/>
            <person name="Zauner S."/>
            <person name="Barry K."/>
            <person name="Bell C."/>
            <person name="Bharti A.K."/>
            <person name="Crow J.A."/>
            <person name="Grimwood J."/>
            <person name="Kramer R."/>
            <person name="Lindquist E."/>
            <person name="Lucas S."/>
            <person name="Salamov A."/>
            <person name="McFadden G.I."/>
            <person name="Lane C.E."/>
            <person name="Keeling P.J."/>
            <person name="Gray M.W."/>
            <person name="Grigoriev I.V."/>
            <person name="Archibald J.M."/>
        </authorList>
    </citation>
    <scope>NUCLEOTIDE SEQUENCE</scope>
    <source>
        <strain evidence="3">CCMP2712</strain>
    </source>
</reference>
<gene>
    <name evidence="1" type="ORF">GUITHDRAFT_166951</name>
</gene>
<dbReference type="AlphaFoldDB" id="L1I4U2"/>
<dbReference type="GO" id="GO:0016787">
    <property type="term" value="F:hydrolase activity"/>
    <property type="evidence" value="ECO:0007669"/>
    <property type="project" value="InterPro"/>
</dbReference>
<protein>
    <recommendedName>
        <fullName evidence="4">EF-hand domain-containing protein</fullName>
    </recommendedName>
</protein>
<dbReference type="STRING" id="905079.L1I4U2"/>
<evidence type="ECO:0000313" key="3">
    <source>
        <dbReference type="Proteomes" id="UP000011087"/>
    </source>
</evidence>
<dbReference type="EMBL" id="JH993355">
    <property type="protein sequence ID" value="EKX31117.1"/>
    <property type="molecule type" value="Genomic_DNA"/>
</dbReference>
<dbReference type="PRINTS" id="PR00114">
    <property type="entry name" value="STPHPHTASE"/>
</dbReference>
<keyword evidence="3" id="KW-1185">Reference proteome</keyword>
<reference evidence="2" key="3">
    <citation type="submission" date="2016-03" db="UniProtKB">
        <authorList>
            <consortium name="EnsemblProtists"/>
        </authorList>
    </citation>
    <scope>IDENTIFICATION</scope>
</reference>
<dbReference type="SUPFAM" id="SSF56300">
    <property type="entry name" value="Metallo-dependent phosphatases"/>
    <property type="match status" value="1"/>
</dbReference>
<organism evidence="1">
    <name type="scientific">Guillardia theta (strain CCMP2712)</name>
    <name type="common">Cryptophyte</name>
    <dbReference type="NCBI Taxonomy" id="905079"/>
    <lineage>
        <taxon>Eukaryota</taxon>
        <taxon>Cryptophyceae</taxon>
        <taxon>Pyrenomonadales</taxon>
        <taxon>Geminigeraceae</taxon>
        <taxon>Guillardia</taxon>
    </lineage>
</organism>
<feature type="non-terminal residue" evidence="1">
    <location>
        <position position="1"/>
    </location>
</feature>
<reference evidence="1 3" key="1">
    <citation type="journal article" date="2012" name="Nature">
        <title>Algal genomes reveal evolutionary mosaicism and the fate of nucleomorphs.</title>
        <authorList>
            <consortium name="DOE Joint Genome Institute"/>
            <person name="Curtis B.A."/>
            <person name="Tanifuji G."/>
            <person name="Burki F."/>
            <person name="Gruber A."/>
            <person name="Irimia M."/>
            <person name="Maruyama S."/>
            <person name="Arias M.C."/>
            <person name="Ball S.G."/>
            <person name="Gile G.H."/>
            <person name="Hirakawa Y."/>
            <person name="Hopkins J.F."/>
            <person name="Kuo A."/>
            <person name="Rensing S.A."/>
            <person name="Schmutz J."/>
            <person name="Symeonidi A."/>
            <person name="Elias M."/>
            <person name="Eveleigh R.J."/>
            <person name="Herman E.K."/>
            <person name="Klute M.J."/>
            <person name="Nakayama T."/>
            <person name="Obornik M."/>
            <person name="Reyes-Prieto A."/>
            <person name="Armbrust E.V."/>
            <person name="Aves S.J."/>
            <person name="Beiko R.G."/>
            <person name="Coutinho P."/>
            <person name="Dacks J.B."/>
            <person name="Durnford D.G."/>
            <person name="Fast N.M."/>
            <person name="Green B.R."/>
            <person name="Grisdale C.J."/>
            <person name="Hempel F."/>
            <person name="Henrissat B."/>
            <person name="Hoppner M.P."/>
            <person name="Ishida K."/>
            <person name="Kim E."/>
            <person name="Koreny L."/>
            <person name="Kroth P.G."/>
            <person name="Liu Y."/>
            <person name="Malik S.B."/>
            <person name="Maier U.G."/>
            <person name="McRose D."/>
            <person name="Mock T."/>
            <person name="Neilson J.A."/>
            <person name="Onodera N.T."/>
            <person name="Poole A.M."/>
            <person name="Pritham E.J."/>
            <person name="Richards T.A."/>
            <person name="Rocap G."/>
            <person name="Roy S.W."/>
            <person name="Sarai C."/>
            <person name="Schaack S."/>
            <person name="Shirato S."/>
            <person name="Slamovits C.H."/>
            <person name="Spencer D.F."/>
            <person name="Suzuki S."/>
            <person name="Worden A.Z."/>
            <person name="Zauner S."/>
            <person name="Barry K."/>
            <person name="Bell C."/>
            <person name="Bharti A.K."/>
            <person name="Crow J.A."/>
            <person name="Grimwood J."/>
            <person name="Kramer R."/>
            <person name="Lindquist E."/>
            <person name="Lucas S."/>
            <person name="Salamov A."/>
            <person name="McFadden G.I."/>
            <person name="Lane C.E."/>
            <person name="Keeling P.J."/>
            <person name="Gray M.W."/>
            <person name="Grigoriev I.V."/>
            <person name="Archibald J.M."/>
        </authorList>
    </citation>
    <scope>NUCLEOTIDE SEQUENCE</scope>
    <source>
        <strain evidence="1 3">CCMP2712</strain>
    </source>
</reference>
<dbReference type="GeneID" id="17287841"/>
<dbReference type="Gene3D" id="3.60.21.10">
    <property type="match status" value="1"/>
</dbReference>
<dbReference type="HOGENOM" id="CLU_726833_0_0_1"/>
<dbReference type="EnsemblProtists" id="EKX31117">
    <property type="protein sequence ID" value="EKX31117"/>
    <property type="gene ID" value="GUITHDRAFT_166951"/>
</dbReference>
<evidence type="ECO:0008006" key="4">
    <source>
        <dbReference type="Google" id="ProtNLM"/>
    </source>
</evidence>
<dbReference type="InterPro" id="IPR029052">
    <property type="entry name" value="Metallo-depent_PP-like"/>
</dbReference>
<evidence type="ECO:0000313" key="1">
    <source>
        <dbReference type="EMBL" id="EKX31117.1"/>
    </source>
</evidence>
<accession>L1I4U2</accession>
<dbReference type="KEGG" id="gtt:GUITHDRAFT_166951"/>
<dbReference type="Proteomes" id="UP000011087">
    <property type="component" value="Unassembled WGS sequence"/>
</dbReference>
<dbReference type="InterPro" id="IPR006186">
    <property type="entry name" value="Ser/Thr-sp_prot-phosphatase"/>
</dbReference>
<dbReference type="RefSeq" id="XP_005818097.1">
    <property type="nucleotide sequence ID" value="XM_005818040.1"/>
</dbReference>